<reference evidence="3" key="1">
    <citation type="journal article" date="2012" name="Science">
        <title>The Paleozoic origin of enzymatic lignin decomposition reconstructed from 31 fungal genomes.</title>
        <authorList>
            <person name="Floudas D."/>
            <person name="Binder M."/>
            <person name="Riley R."/>
            <person name="Barry K."/>
            <person name="Blanchette R.A."/>
            <person name="Henrissat B."/>
            <person name="Martinez A.T."/>
            <person name="Otillar R."/>
            <person name="Spatafora J.W."/>
            <person name="Yadav J.S."/>
            <person name="Aerts A."/>
            <person name="Benoit I."/>
            <person name="Boyd A."/>
            <person name="Carlson A."/>
            <person name="Copeland A."/>
            <person name="Coutinho P.M."/>
            <person name="de Vries R.P."/>
            <person name="Ferreira P."/>
            <person name="Findley K."/>
            <person name="Foster B."/>
            <person name="Gaskell J."/>
            <person name="Glotzer D."/>
            <person name="Gorecki P."/>
            <person name="Heitman J."/>
            <person name="Hesse C."/>
            <person name="Hori C."/>
            <person name="Igarashi K."/>
            <person name="Jurgens J.A."/>
            <person name="Kallen N."/>
            <person name="Kersten P."/>
            <person name="Kohler A."/>
            <person name="Kuees U."/>
            <person name="Kumar T.K.A."/>
            <person name="Kuo A."/>
            <person name="LaButti K."/>
            <person name="Larrondo L.F."/>
            <person name="Lindquist E."/>
            <person name="Ling A."/>
            <person name="Lombard V."/>
            <person name="Lucas S."/>
            <person name="Lundell T."/>
            <person name="Martin R."/>
            <person name="McLaughlin D.J."/>
            <person name="Morgenstern I."/>
            <person name="Morin E."/>
            <person name="Murat C."/>
            <person name="Nagy L.G."/>
            <person name="Nolan M."/>
            <person name="Ohm R.A."/>
            <person name="Patyshakuliyeva A."/>
            <person name="Rokas A."/>
            <person name="Ruiz-Duenas F.J."/>
            <person name="Sabat G."/>
            <person name="Salamov A."/>
            <person name="Samejima M."/>
            <person name="Schmutz J."/>
            <person name="Slot J.C."/>
            <person name="St John F."/>
            <person name="Stenlid J."/>
            <person name="Sun H."/>
            <person name="Sun S."/>
            <person name="Syed K."/>
            <person name="Tsang A."/>
            <person name="Wiebenga A."/>
            <person name="Young D."/>
            <person name="Pisabarro A."/>
            <person name="Eastwood D.C."/>
            <person name="Martin F."/>
            <person name="Cullen D."/>
            <person name="Grigoriev I.V."/>
            <person name="Hibbett D.S."/>
        </authorList>
    </citation>
    <scope>NUCLEOTIDE SEQUENCE [LARGE SCALE GENOMIC DNA]</scope>
    <source>
        <strain evidence="3">TFB10046</strain>
    </source>
</reference>
<name>J0WKS0_AURST</name>
<accession>J0WKS0</accession>
<dbReference type="eggNOG" id="ENOG502SV4Z">
    <property type="taxonomic scope" value="Eukaryota"/>
</dbReference>
<dbReference type="OMA" id="CRICNIV"/>
<feature type="signal peptide" evidence="1">
    <location>
        <begin position="1"/>
        <end position="19"/>
    </location>
</feature>
<dbReference type="InParanoid" id="J0WKS0"/>
<feature type="non-terminal residue" evidence="2">
    <location>
        <position position="266"/>
    </location>
</feature>
<keyword evidence="3" id="KW-1185">Reference proteome</keyword>
<dbReference type="KEGG" id="adl:AURDEDRAFT_30989"/>
<sequence>LFTLRAYLLLGIGDMPAVAKLMCMKGHNGLHPCRFCKIRGLRVPNARGNAHYVPLNRARHPDAGDTPHYDPAALPMRTHQEMLRQALDVESAPNPTQAQQRGRDSGMSGMPLLAVLSSIWLHLSFPVEFMHLVWLNLIPNLTRLYTGDFKGLDSGDGDYELAEAVWENIGRITGAAGSTIPSAFGARVPDLAKDRSHMIAETWCIWTMFIAPVVLRGRFVDEKYYRHFLDLVRLLDLCLQLEIKREDIDEIRVGFIEWVRKYEEYV</sequence>
<keyword evidence="1" id="KW-0732">Signal</keyword>
<evidence type="ECO:0000313" key="2">
    <source>
        <dbReference type="EMBL" id="EJD32365.1"/>
    </source>
</evidence>
<dbReference type="PANTHER" id="PTHR46579">
    <property type="entry name" value="F5/8 TYPE C DOMAIN-CONTAINING PROTEIN-RELATED"/>
    <property type="match status" value="1"/>
</dbReference>
<protein>
    <submittedName>
        <fullName evidence="2">Uncharacterized protein</fullName>
    </submittedName>
</protein>
<proteinExistence type="predicted"/>
<feature type="non-terminal residue" evidence="2">
    <location>
        <position position="1"/>
    </location>
</feature>
<dbReference type="PANTHER" id="PTHR46579:SF1">
    <property type="entry name" value="F5_8 TYPE C DOMAIN-CONTAINING PROTEIN"/>
    <property type="match status" value="1"/>
</dbReference>
<dbReference type="EMBL" id="JH689045">
    <property type="protein sequence ID" value="EJD32365.1"/>
    <property type="molecule type" value="Genomic_DNA"/>
</dbReference>
<dbReference type="Proteomes" id="UP000006514">
    <property type="component" value="Unassembled WGS sequence"/>
</dbReference>
<evidence type="ECO:0000256" key="1">
    <source>
        <dbReference type="SAM" id="SignalP"/>
    </source>
</evidence>
<evidence type="ECO:0000313" key="3">
    <source>
        <dbReference type="Proteomes" id="UP000006514"/>
    </source>
</evidence>
<feature type="chain" id="PRO_5003741395" evidence="1">
    <location>
        <begin position="20"/>
        <end position="266"/>
    </location>
</feature>
<dbReference type="AlphaFoldDB" id="J0WKS0"/>
<dbReference type="OrthoDB" id="2404451at2759"/>
<organism evidence="2 3">
    <name type="scientific">Auricularia subglabra (strain TFB-10046 / SS5)</name>
    <name type="common">White-rot fungus</name>
    <name type="synonym">Auricularia delicata (strain TFB10046)</name>
    <dbReference type="NCBI Taxonomy" id="717982"/>
    <lineage>
        <taxon>Eukaryota</taxon>
        <taxon>Fungi</taxon>
        <taxon>Dikarya</taxon>
        <taxon>Basidiomycota</taxon>
        <taxon>Agaricomycotina</taxon>
        <taxon>Agaricomycetes</taxon>
        <taxon>Auriculariales</taxon>
        <taxon>Auriculariaceae</taxon>
        <taxon>Auricularia</taxon>
    </lineage>
</organism>
<gene>
    <name evidence="2" type="ORF">AURDEDRAFT_30989</name>
</gene>